<evidence type="ECO:0000313" key="2">
    <source>
        <dbReference type="EMBL" id="GAG16193.1"/>
    </source>
</evidence>
<dbReference type="EMBL" id="BARS01033895">
    <property type="protein sequence ID" value="GAG16193.1"/>
    <property type="molecule type" value="Genomic_DNA"/>
</dbReference>
<dbReference type="PANTHER" id="PTHR37836:SF2">
    <property type="entry name" value="DUF4038 DOMAIN-CONTAINING PROTEIN"/>
    <property type="match status" value="1"/>
</dbReference>
<feature type="non-terminal residue" evidence="2">
    <location>
        <position position="1"/>
    </location>
</feature>
<proteinExistence type="predicted"/>
<sequence length="260" mass="29543">FTAIQFVMTQWRMTKTDADGNPTFLGRDKVAVNPPYFQRLDKYVDAINEAGLVAVPVLLWAIRGDDNPGYYLPEDQKIVLAEYMIARYGAHQVIWFLGGDGNYSGENAETWKRIGRAVFNKDQHRLATMHVRGRSWIGKEFRNEPWFSFIGYQSGHGDDEKTFRWLNQGQPGTEWNNKPNLPVINIEPNYEAHNGYTYRKVHNDHSVRRAAYWSLLVSPTAGVTYGGQGIWGWHTKVQVPAAHGSTGLGSPWYIAKDLPG</sequence>
<accession>X0VUR1</accession>
<dbReference type="Pfam" id="PF13204">
    <property type="entry name" value="Apiosidase"/>
    <property type="match status" value="1"/>
</dbReference>
<name>X0VUR1_9ZZZZ</name>
<evidence type="ECO:0000259" key="1">
    <source>
        <dbReference type="Pfam" id="PF13204"/>
    </source>
</evidence>
<organism evidence="2">
    <name type="scientific">marine sediment metagenome</name>
    <dbReference type="NCBI Taxonomy" id="412755"/>
    <lineage>
        <taxon>unclassified sequences</taxon>
        <taxon>metagenomes</taxon>
        <taxon>ecological metagenomes</taxon>
    </lineage>
</organism>
<feature type="non-terminal residue" evidence="2">
    <location>
        <position position="260"/>
    </location>
</feature>
<feature type="domain" description="Apiosidase-like catalytic" evidence="1">
    <location>
        <begin position="1"/>
        <end position="260"/>
    </location>
</feature>
<comment type="caution">
    <text evidence="2">The sequence shown here is derived from an EMBL/GenBank/DDBJ whole genome shotgun (WGS) entry which is preliminary data.</text>
</comment>
<protein>
    <recommendedName>
        <fullName evidence="1">Apiosidase-like catalytic domain-containing protein</fullName>
    </recommendedName>
</protein>
<dbReference type="AlphaFoldDB" id="X0VUR1"/>
<dbReference type="InterPro" id="IPR025277">
    <property type="entry name" value="Apiosidase-like_cat_dom"/>
</dbReference>
<reference evidence="2" key="1">
    <citation type="journal article" date="2014" name="Front. Microbiol.">
        <title>High frequency of phylogenetically diverse reductive dehalogenase-homologous genes in deep subseafloor sedimentary metagenomes.</title>
        <authorList>
            <person name="Kawai M."/>
            <person name="Futagami T."/>
            <person name="Toyoda A."/>
            <person name="Takaki Y."/>
            <person name="Nishi S."/>
            <person name="Hori S."/>
            <person name="Arai W."/>
            <person name="Tsubouchi T."/>
            <person name="Morono Y."/>
            <person name="Uchiyama I."/>
            <person name="Ito T."/>
            <person name="Fujiyama A."/>
            <person name="Inagaki F."/>
            <person name="Takami H."/>
        </authorList>
    </citation>
    <scope>NUCLEOTIDE SEQUENCE</scope>
    <source>
        <strain evidence="2">Expedition CK06-06</strain>
    </source>
</reference>
<gene>
    <name evidence="2" type="ORF">S01H1_52440</name>
</gene>
<dbReference type="Gene3D" id="3.20.20.80">
    <property type="entry name" value="Glycosidases"/>
    <property type="match status" value="1"/>
</dbReference>
<dbReference type="PANTHER" id="PTHR37836">
    <property type="entry name" value="LMO1036 PROTEIN"/>
    <property type="match status" value="1"/>
</dbReference>